<protein>
    <submittedName>
        <fullName evidence="2">Protein MCM10</fullName>
    </submittedName>
</protein>
<organism evidence="2 3">
    <name type="scientific">Gossypium australe</name>
    <dbReference type="NCBI Taxonomy" id="47621"/>
    <lineage>
        <taxon>Eukaryota</taxon>
        <taxon>Viridiplantae</taxon>
        <taxon>Streptophyta</taxon>
        <taxon>Embryophyta</taxon>
        <taxon>Tracheophyta</taxon>
        <taxon>Spermatophyta</taxon>
        <taxon>Magnoliopsida</taxon>
        <taxon>eudicotyledons</taxon>
        <taxon>Gunneridae</taxon>
        <taxon>Pentapetalae</taxon>
        <taxon>rosids</taxon>
        <taxon>malvids</taxon>
        <taxon>Malvales</taxon>
        <taxon>Malvaceae</taxon>
        <taxon>Malvoideae</taxon>
        <taxon>Gossypium</taxon>
    </lineage>
</organism>
<dbReference type="Pfam" id="PF03732">
    <property type="entry name" value="Retrotrans_gag"/>
    <property type="match status" value="1"/>
</dbReference>
<dbReference type="Proteomes" id="UP000325315">
    <property type="component" value="Unassembled WGS sequence"/>
</dbReference>
<dbReference type="InterPro" id="IPR005162">
    <property type="entry name" value="Retrotrans_gag_dom"/>
</dbReference>
<accession>A0A5B6X3J5</accession>
<evidence type="ECO:0000313" key="2">
    <source>
        <dbReference type="EMBL" id="KAA3488303.1"/>
    </source>
</evidence>
<evidence type="ECO:0000259" key="1">
    <source>
        <dbReference type="Pfam" id="PF03732"/>
    </source>
</evidence>
<dbReference type="AlphaFoldDB" id="A0A5B6X3J5"/>
<feature type="domain" description="Retrotransposon gag" evidence="1">
    <location>
        <begin position="89"/>
        <end position="144"/>
    </location>
</feature>
<keyword evidence="3" id="KW-1185">Reference proteome</keyword>
<gene>
    <name evidence="2" type="ORF">EPI10_032072</name>
</gene>
<name>A0A5B6X3J5_9ROSI</name>
<sequence length="144" mass="17034">MNEWFTEFLKTNSDVQQPPPPIYQPVPDIPQGIKLVKTGMPPVDKIQKYGEEEFRATTKDDPERAEFWLENTINVLDELSCTPDECLKCVVSLLKDSTSQWWNTLVSITPKENVTWDFFQIEFKKKYISQRFLDQKRKEFLKLK</sequence>
<proteinExistence type="predicted"/>
<evidence type="ECO:0000313" key="3">
    <source>
        <dbReference type="Proteomes" id="UP000325315"/>
    </source>
</evidence>
<reference evidence="3" key="1">
    <citation type="journal article" date="2019" name="Plant Biotechnol. J.">
        <title>Genome sequencing of the Australian wild diploid species Gossypium australe highlights disease resistance and delayed gland morphogenesis.</title>
        <authorList>
            <person name="Cai Y."/>
            <person name="Cai X."/>
            <person name="Wang Q."/>
            <person name="Wang P."/>
            <person name="Zhang Y."/>
            <person name="Cai C."/>
            <person name="Xu Y."/>
            <person name="Wang K."/>
            <person name="Zhou Z."/>
            <person name="Wang C."/>
            <person name="Geng S."/>
            <person name="Li B."/>
            <person name="Dong Q."/>
            <person name="Hou Y."/>
            <person name="Wang H."/>
            <person name="Ai P."/>
            <person name="Liu Z."/>
            <person name="Yi F."/>
            <person name="Sun M."/>
            <person name="An G."/>
            <person name="Cheng J."/>
            <person name="Zhang Y."/>
            <person name="Shi Q."/>
            <person name="Xie Y."/>
            <person name="Shi X."/>
            <person name="Chang Y."/>
            <person name="Huang F."/>
            <person name="Chen Y."/>
            <person name="Hong S."/>
            <person name="Mi L."/>
            <person name="Sun Q."/>
            <person name="Zhang L."/>
            <person name="Zhou B."/>
            <person name="Peng R."/>
            <person name="Zhang X."/>
            <person name="Liu F."/>
        </authorList>
    </citation>
    <scope>NUCLEOTIDE SEQUENCE [LARGE SCALE GENOMIC DNA]</scope>
    <source>
        <strain evidence="3">cv. PA1801</strain>
    </source>
</reference>
<dbReference type="EMBL" id="SMMG02000001">
    <property type="protein sequence ID" value="KAA3488303.1"/>
    <property type="molecule type" value="Genomic_DNA"/>
</dbReference>
<dbReference type="OrthoDB" id="1432951at2759"/>
<comment type="caution">
    <text evidence="2">The sequence shown here is derived from an EMBL/GenBank/DDBJ whole genome shotgun (WGS) entry which is preliminary data.</text>
</comment>